<evidence type="ECO:0000313" key="2">
    <source>
        <dbReference type="EMBL" id="GFJ87792.1"/>
    </source>
</evidence>
<dbReference type="AlphaFoldDB" id="A0A6V8KRP0"/>
<organism evidence="2 3">
    <name type="scientific">Phytohabitans rumicis</name>
    <dbReference type="NCBI Taxonomy" id="1076125"/>
    <lineage>
        <taxon>Bacteria</taxon>
        <taxon>Bacillati</taxon>
        <taxon>Actinomycetota</taxon>
        <taxon>Actinomycetes</taxon>
        <taxon>Micromonosporales</taxon>
        <taxon>Micromonosporaceae</taxon>
    </lineage>
</organism>
<name>A0A6V8KRP0_9ACTN</name>
<accession>A0A6V8KRP0</accession>
<evidence type="ECO:0000256" key="1">
    <source>
        <dbReference type="SAM" id="MobiDB-lite"/>
    </source>
</evidence>
<evidence type="ECO:0000313" key="3">
    <source>
        <dbReference type="Proteomes" id="UP000482960"/>
    </source>
</evidence>
<reference evidence="2 3" key="1">
    <citation type="submission" date="2020-03" db="EMBL/GenBank/DDBJ databases">
        <title>Whole genome shotgun sequence of Phytohabitans rumicis NBRC 108638.</title>
        <authorList>
            <person name="Komaki H."/>
            <person name="Tamura T."/>
        </authorList>
    </citation>
    <scope>NUCLEOTIDE SEQUENCE [LARGE SCALE GENOMIC DNA]</scope>
    <source>
        <strain evidence="2 3">NBRC 108638</strain>
    </source>
</reference>
<protein>
    <submittedName>
        <fullName evidence="2">Uncharacterized protein</fullName>
    </submittedName>
</protein>
<dbReference type="EMBL" id="BLPG01000001">
    <property type="protein sequence ID" value="GFJ87792.1"/>
    <property type="molecule type" value="Genomic_DNA"/>
</dbReference>
<dbReference type="GO" id="GO:0003824">
    <property type="term" value="F:catalytic activity"/>
    <property type="evidence" value="ECO:0007669"/>
    <property type="project" value="InterPro"/>
</dbReference>
<proteinExistence type="predicted"/>
<dbReference type="RefSeq" id="WP_218577112.1">
    <property type="nucleotide sequence ID" value="NZ_BLPG01000001.1"/>
</dbReference>
<dbReference type="Proteomes" id="UP000482960">
    <property type="component" value="Unassembled WGS sequence"/>
</dbReference>
<dbReference type="Gene3D" id="3.90.850.10">
    <property type="entry name" value="Fumarylacetoacetase-like, C-terminal domain"/>
    <property type="match status" value="1"/>
</dbReference>
<keyword evidence="3" id="KW-1185">Reference proteome</keyword>
<feature type="region of interest" description="Disordered" evidence="1">
    <location>
        <begin position="140"/>
        <end position="175"/>
    </location>
</feature>
<dbReference type="InterPro" id="IPR036663">
    <property type="entry name" value="Fumarylacetoacetase_C_sf"/>
</dbReference>
<sequence length="175" mass="18510">MKFGRIQVATPDGNQVRIVAAQPEHGRVVDLARAYAHTLQRRGATAEAATRVARALFPASMAAALAAGPALREAAEQALSAADDAATPIEHVTWVAAVDPPVIRDGLTFPVHMKHFSEKVGAGLPNPQIFKTPPYFKGSTGLCTATTPRSRTPPTRSSSTTNSRSEWSSEEPAAT</sequence>
<gene>
    <name evidence="2" type="ORF">Prum_014340</name>
</gene>
<comment type="caution">
    <text evidence="2">The sequence shown here is derived from an EMBL/GenBank/DDBJ whole genome shotgun (WGS) entry which is preliminary data.</text>
</comment>
<feature type="compositionally biased region" description="Low complexity" evidence="1">
    <location>
        <begin position="146"/>
        <end position="166"/>
    </location>
</feature>
<reference evidence="2 3" key="2">
    <citation type="submission" date="2020-03" db="EMBL/GenBank/DDBJ databases">
        <authorList>
            <person name="Ichikawa N."/>
            <person name="Kimura A."/>
            <person name="Kitahashi Y."/>
            <person name="Uohara A."/>
        </authorList>
    </citation>
    <scope>NUCLEOTIDE SEQUENCE [LARGE SCALE GENOMIC DNA]</scope>
    <source>
        <strain evidence="2 3">NBRC 108638</strain>
    </source>
</reference>